<comment type="caution">
    <text evidence="1">The sequence shown here is derived from an EMBL/GenBank/DDBJ whole genome shotgun (WGS) entry which is preliminary data.</text>
</comment>
<evidence type="ECO:0000313" key="2">
    <source>
        <dbReference type="Proteomes" id="UP000247814"/>
    </source>
</evidence>
<proteinExistence type="predicted"/>
<dbReference type="Proteomes" id="UP000247814">
    <property type="component" value="Unassembled WGS sequence"/>
</dbReference>
<keyword evidence="2" id="KW-1185">Reference proteome</keyword>
<protein>
    <submittedName>
        <fullName evidence="1">Uncharacterized protein</fullName>
    </submittedName>
</protein>
<dbReference type="EMBL" id="NKUA01000004">
    <property type="protein sequence ID" value="PYD80131.1"/>
    <property type="molecule type" value="Genomic_DNA"/>
</dbReference>
<gene>
    <name evidence="1" type="ORF">CFR77_03960</name>
</gene>
<organism evidence="1 2">
    <name type="scientific">Komagataeibacter sucrofermentans</name>
    <dbReference type="NCBI Taxonomy" id="1053551"/>
    <lineage>
        <taxon>Bacteria</taxon>
        <taxon>Pseudomonadati</taxon>
        <taxon>Pseudomonadota</taxon>
        <taxon>Alphaproteobacteria</taxon>
        <taxon>Acetobacterales</taxon>
        <taxon>Acetobacteraceae</taxon>
        <taxon>Komagataeibacter</taxon>
    </lineage>
</organism>
<sequence>MSYYDRFDDVRTIMRTVANNRWLECSPTDRKGRTTFILLDICNIIQLKLEYDGATLYQNIGDAERYPLHAFDGSIHELAGRLGVKAITHIMQPDYLVLHELEDYEVLGAGAPSRGRRPGRAYEVCSIIHCATYDLYARPPTPVCIVYDYASITLRYNPTYSRSRPDRRRRRGFLGLVKWFFTPPKASGMKDAP</sequence>
<reference evidence="1 2" key="1">
    <citation type="submission" date="2017-07" db="EMBL/GenBank/DDBJ databases">
        <title>A draft genome sequence of Komagataeibacter sucrofermentans LMG 18788.</title>
        <authorList>
            <person name="Skraban J."/>
            <person name="Cleenwerck I."/>
            <person name="Vandamme P."/>
            <person name="Trcek J."/>
        </authorList>
    </citation>
    <scope>NUCLEOTIDE SEQUENCE [LARGE SCALE GENOMIC DNA]</scope>
    <source>
        <strain evidence="1 2">LMG 18788</strain>
    </source>
</reference>
<dbReference type="OrthoDB" id="7262665at2"/>
<evidence type="ECO:0000313" key="1">
    <source>
        <dbReference type="EMBL" id="PYD80131.1"/>
    </source>
</evidence>
<dbReference type="AlphaFoldDB" id="A0A318QS16"/>
<accession>A0A318QS16</accession>
<name>A0A318QS16_9PROT</name>
<dbReference type="RefSeq" id="WP_110567815.1">
    <property type="nucleotide sequence ID" value="NZ_CP137147.1"/>
</dbReference>